<dbReference type="Proteomes" id="UP000694560">
    <property type="component" value="Unplaced"/>
</dbReference>
<reference evidence="1" key="1">
    <citation type="submission" date="2025-08" db="UniProtKB">
        <authorList>
            <consortium name="Ensembl"/>
        </authorList>
    </citation>
    <scope>IDENTIFICATION</scope>
</reference>
<reference evidence="1" key="2">
    <citation type="submission" date="2025-09" db="UniProtKB">
        <authorList>
            <consortium name="Ensembl"/>
        </authorList>
    </citation>
    <scope>IDENTIFICATION</scope>
</reference>
<dbReference type="InterPro" id="IPR036179">
    <property type="entry name" value="Ig-like_dom_sf"/>
</dbReference>
<organism evidence="1 2">
    <name type="scientific">Malurus cyaneus samueli</name>
    <dbReference type="NCBI Taxonomy" id="2593467"/>
    <lineage>
        <taxon>Eukaryota</taxon>
        <taxon>Metazoa</taxon>
        <taxon>Chordata</taxon>
        <taxon>Craniata</taxon>
        <taxon>Vertebrata</taxon>
        <taxon>Euteleostomi</taxon>
        <taxon>Archelosauria</taxon>
        <taxon>Archosauria</taxon>
        <taxon>Dinosauria</taxon>
        <taxon>Saurischia</taxon>
        <taxon>Theropoda</taxon>
        <taxon>Coelurosauria</taxon>
        <taxon>Aves</taxon>
        <taxon>Neognathae</taxon>
        <taxon>Neoaves</taxon>
        <taxon>Telluraves</taxon>
        <taxon>Australaves</taxon>
        <taxon>Passeriformes</taxon>
        <taxon>Meliphagoidea</taxon>
        <taxon>Maluridae</taxon>
        <taxon>Malurus</taxon>
    </lineage>
</organism>
<dbReference type="OrthoDB" id="8442846at2759"/>
<dbReference type="InterPro" id="IPR013783">
    <property type="entry name" value="Ig-like_fold"/>
</dbReference>
<name>A0A8C5TVP1_9PASS</name>
<keyword evidence="2" id="KW-1185">Reference proteome</keyword>
<sequence length="129" mass="14043">MPSARGSLCLTSGEGAPSWEQMLDFFPVNSALSFNPGLGGGLGGSVTHRCFYTPTPANKHQHKFWCRIARNGLCYTIITSNSHSWGEYEGRVTLGDVPEKAPFRLSPLTGLSILGKGTGNVRVNGFWRR</sequence>
<proteinExistence type="predicted"/>
<dbReference type="SUPFAM" id="SSF48726">
    <property type="entry name" value="Immunoglobulin"/>
    <property type="match status" value="1"/>
</dbReference>
<evidence type="ECO:0000313" key="2">
    <source>
        <dbReference type="Proteomes" id="UP000694560"/>
    </source>
</evidence>
<evidence type="ECO:0000313" key="1">
    <source>
        <dbReference type="Ensembl" id="ENSMCSP00000013268.1"/>
    </source>
</evidence>
<dbReference type="Gene3D" id="2.60.40.10">
    <property type="entry name" value="Immunoglobulins"/>
    <property type="match status" value="1"/>
</dbReference>
<dbReference type="AlphaFoldDB" id="A0A8C5TVP1"/>
<protein>
    <submittedName>
        <fullName evidence="1">Uncharacterized protein</fullName>
    </submittedName>
</protein>
<dbReference type="Ensembl" id="ENSMCST00000013617.1">
    <property type="protein sequence ID" value="ENSMCSP00000013268.1"/>
    <property type="gene ID" value="ENSMCSG00000009415.1"/>
</dbReference>
<accession>A0A8C5TVP1</accession>